<evidence type="ECO:0000313" key="7">
    <source>
        <dbReference type="EMBL" id="RYO88543.1"/>
    </source>
</evidence>
<dbReference type="Gene3D" id="6.10.140.2220">
    <property type="match status" value="1"/>
</dbReference>
<protein>
    <submittedName>
        <fullName evidence="7">Uncharacterized protein</fullName>
    </submittedName>
</protein>
<dbReference type="Proteomes" id="UP000293360">
    <property type="component" value="Unassembled WGS sequence"/>
</dbReference>
<reference evidence="7 8" key="1">
    <citation type="submission" date="2018-06" db="EMBL/GenBank/DDBJ databases">
        <title>Complete Genomes of Monosporascus.</title>
        <authorList>
            <person name="Robinson A.J."/>
            <person name="Natvig D.O."/>
        </authorList>
    </citation>
    <scope>NUCLEOTIDE SEQUENCE [LARGE SCALE GENOMIC DNA]</scope>
    <source>
        <strain evidence="7 8">CBS 110550</strain>
    </source>
</reference>
<keyword evidence="8" id="KW-1185">Reference proteome</keyword>
<dbReference type="AlphaFoldDB" id="A0A4Q4SWW0"/>
<dbReference type="InterPro" id="IPR046341">
    <property type="entry name" value="SET_dom_sf"/>
</dbReference>
<evidence type="ECO:0000313" key="8">
    <source>
        <dbReference type="Proteomes" id="UP000293360"/>
    </source>
</evidence>
<dbReference type="Pfam" id="PF01753">
    <property type="entry name" value="zf-MYND"/>
    <property type="match status" value="1"/>
</dbReference>
<organism evidence="7 8">
    <name type="scientific">Monosporascus ibericus</name>
    <dbReference type="NCBI Taxonomy" id="155417"/>
    <lineage>
        <taxon>Eukaryota</taxon>
        <taxon>Fungi</taxon>
        <taxon>Dikarya</taxon>
        <taxon>Ascomycota</taxon>
        <taxon>Pezizomycotina</taxon>
        <taxon>Sordariomycetes</taxon>
        <taxon>Xylariomycetidae</taxon>
        <taxon>Xylariales</taxon>
        <taxon>Xylariales incertae sedis</taxon>
        <taxon>Monosporascus</taxon>
    </lineage>
</organism>
<dbReference type="GO" id="GO:0008270">
    <property type="term" value="F:zinc ion binding"/>
    <property type="evidence" value="ECO:0007669"/>
    <property type="project" value="UniProtKB-KW"/>
</dbReference>
<keyword evidence="1" id="KW-0479">Metal-binding</keyword>
<keyword evidence="3" id="KW-0862">Zinc</keyword>
<feature type="domain" description="SET" evidence="5">
    <location>
        <begin position="5"/>
        <end position="272"/>
    </location>
</feature>
<dbReference type="Gene3D" id="2.170.270.10">
    <property type="entry name" value="SET domain"/>
    <property type="match status" value="1"/>
</dbReference>
<proteinExistence type="predicted"/>
<accession>A0A4Q4SWW0</accession>
<dbReference type="InterPro" id="IPR050869">
    <property type="entry name" value="H3K4_H4K5_MeTrfase"/>
</dbReference>
<name>A0A4Q4SWW0_9PEZI</name>
<sequence>MPETEHVEVRQSQISGAGRGLFARRDFSPGDLILSLDRPLVAEVEIERMLDTCAWCLQRSERDPHARKLAASMGLPIGFIEVKACTGCRRVVYCSKTCQSRAWKREHKYECKVIAPKERPDLPDGVRAVIKLLGRLKADPADERILAISKFNPAGDAGGLETLSRHNRERFDEYQILALAAYKYTGEPKIAGSDSQALTKSLLCNIMSNLFDLGSPLDETDGGWLGIGFDPFLCNANHSCEPNATLVFNQPQTLLRALKPIKKGEEVLMRYVDPTNPFSVRQADLRERYYFSCQCPKCKKGSKCQEDAFAKRPEELSVEYCKIADNLITRHEANLHTFFVPTNDETAQRRMAALQAEAFSVSRRSTGYVDEEEVKAALKMCINSGMWTWTRQPVPQLCRQLFGLYIASGNPYRAFRLGLKRHFEITPKLHSQPFYSTRLIDLWAMSTVTNVLCGPMHQAIYDEFAQSGVSLRTVYFGFLLDLRDNLPKMYGMESPFGRLVEQTYAQLMANIGTSEAKIRELVKEVWPALEIIARKGLQTSEAPRLFTRDRHMSQTPPGAILHQKRTAFKYVGINRGTSERYLGLRTQFLVRLSVALYLCTGQPPRRTEQRILRWCNTAQGGLHNVFLCGGGVVGLRSIWYKKRYAVYAELPVWRFLPRKFSRLVSAAPPPPTIPFAPTAPDLDGWHNLLSADQLLTKPLKSLSGRAFDGASLRPHDYKYVAIAFSRRFMHGSMLKSVLGLGTGAAAAAAEDAKDDAGYYDGDGDDEGKDDLAGVIDRQASHGSMVANMVYAVK</sequence>
<dbReference type="Pfam" id="PF00856">
    <property type="entry name" value="SET"/>
    <property type="match status" value="1"/>
</dbReference>
<dbReference type="Gene3D" id="1.10.220.160">
    <property type="match status" value="1"/>
</dbReference>
<dbReference type="InterPro" id="IPR002893">
    <property type="entry name" value="Znf_MYND"/>
</dbReference>
<dbReference type="PANTHER" id="PTHR12197:SF251">
    <property type="entry name" value="EG:BACR7C10.4 PROTEIN"/>
    <property type="match status" value="1"/>
</dbReference>
<dbReference type="PROSITE" id="PS50865">
    <property type="entry name" value="ZF_MYND_2"/>
    <property type="match status" value="1"/>
</dbReference>
<dbReference type="InterPro" id="IPR001214">
    <property type="entry name" value="SET_dom"/>
</dbReference>
<dbReference type="EMBL" id="QJNU01000719">
    <property type="protein sequence ID" value="RYO88543.1"/>
    <property type="molecule type" value="Genomic_DNA"/>
</dbReference>
<dbReference type="OrthoDB" id="5945798at2759"/>
<evidence type="ECO:0000259" key="5">
    <source>
        <dbReference type="PROSITE" id="PS50280"/>
    </source>
</evidence>
<dbReference type="SMART" id="SM00317">
    <property type="entry name" value="SET"/>
    <property type="match status" value="1"/>
</dbReference>
<gene>
    <name evidence="7" type="ORF">DL764_008709</name>
</gene>
<dbReference type="SUPFAM" id="SSF144232">
    <property type="entry name" value="HIT/MYND zinc finger-like"/>
    <property type="match status" value="1"/>
</dbReference>
<dbReference type="GO" id="GO:0005634">
    <property type="term" value="C:nucleus"/>
    <property type="evidence" value="ECO:0007669"/>
    <property type="project" value="TreeGrafter"/>
</dbReference>
<evidence type="ECO:0000256" key="4">
    <source>
        <dbReference type="PROSITE-ProRule" id="PRU00134"/>
    </source>
</evidence>
<dbReference type="PANTHER" id="PTHR12197">
    <property type="entry name" value="HISTONE-LYSINE N-METHYLTRANSFERASE SMYD"/>
    <property type="match status" value="1"/>
</dbReference>
<evidence type="ECO:0000256" key="2">
    <source>
        <dbReference type="ARBA" id="ARBA00022771"/>
    </source>
</evidence>
<feature type="domain" description="MYND-type" evidence="6">
    <location>
        <begin position="53"/>
        <end position="111"/>
    </location>
</feature>
<dbReference type="STRING" id="155417.A0A4Q4SWW0"/>
<evidence type="ECO:0000256" key="1">
    <source>
        <dbReference type="ARBA" id="ARBA00022723"/>
    </source>
</evidence>
<keyword evidence="2 4" id="KW-0863">Zinc-finger</keyword>
<evidence type="ECO:0000256" key="3">
    <source>
        <dbReference type="ARBA" id="ARBA00022833"/>
    </source>
</evidence>
<dbReference type="SUPFAM" id="SSF82199">
    <property type="entry name" value="SET domain"/>
    <property type="match status" value="1"/>
</dbReference>
<dbReference type="PROSITE" id="PS50280">
    <property type="entry name" value="SET"/>
    <property type="match status" value="1"/>
</dbReference>
<evidence type="ECO:0000259" key="6">
    <source>
        <dbReference type="PROSITE" id="PS50865"/>
    </source>
</evidence>
<comment type="caution">
    <text evidence="7">The sequence shown here is derived from an EMBL/GenBank/DDBJ whole genome shotgun (WGS) entry which is preliminary data.</text>
</comment>